<sequence length="367" mass="38588">MLSYMLPVEDKPPPMPNKTHLQLELELEQQQQHNNQRHNHVSVPSATAATTTVQPESDSRKVIIKTTAANVKASNLSSESSVSSISSSNASQHTMTPTEKPKPKLIVNGSKHATLKRVSFGSSKGSMVETLIYESPLQEEPEASPILEGVCPFSADGENGESEPSKKVRVTFFESEKPLIVTSPEPSDLTDDLDASGIIAAMTTSGPLSDHAPPYARQTSTDSGWDNPFRPDGDLSREADEIVEMIKGGKPITPTPGSAAPKLPSVTDSEGHDQADHHSAASSPVATPASTADVVSPLSQSAPLGASKQNNGNKIGANGNAPCSDEKSAAAGAVEVQHGTVVPASDASQVEHVVIKKKPKCKCCVIQ</sequence>
<feature type="compositionally biased region" description="Low complexity" evidence="1">
    <location>
        <begin position="74"/>
        <end position="91"/>
    </location>
</feature>
<reference evidence="2 3" key="1">
    <citation type="submission" date="2017-12" db="EMBL/GenBank/DDBJ databases">
        <title>Hemimetabolous genomes reveal molecular basis of termite eusociality.</title>
        <authorList>
            <person name="Harrison M.C."/>
            <person name="Jongepier E."/>
            <person name="Robertson H.M."/>
            <person name="Arning N."/>
            <person name="Bitard-Feildel T."/>
            <person name="Chao H."/>
            <person name="Childers C.P."/>
            <person name="Dinh H."/>
            <person name="Doddapaneni H."/>
            <person name="Dugan S."/>
            <person name="Gowin J."/>
            <person name="Greiner C."/>
            <person name="Han Y."/>
            <person name="Hu H."/>
            <person name="Hughes D.S.T."/>
            <person name="Huylmans A.-K."/>
            <person name="Kemena C."/>
            <person name="Kremer L.P.M."/>
            <person name="Lee S.L."/>
            <person name="Lopez-Ezquerra A."/>
            <person name="Mallet L."/>
            <person name="Monroy-Kuhn J.M."/>
            <person name="Moser A."/>
            <person name="Murali S.C."/>
            <person name="Muzny D.M."/>
            <person name="Otani S."/>
            <person name="Piulachs M.-D."/>
            <person name="Poelchau M."/>
            <person name="Qu J."/>
            <person name="Schaub F."/>
            <person name="Wada-Katsumata A."/>
            <person name="Worley K.C."/>
            <person name="Xie Q."/>
            <person name="Ylla G."/>
            <person name="Poulsen M."/>
            <person name="Gibbs R.A."/>
            <person name="Schal C."/>
            <person name="Richards S."/>
            <person name="Belles X."/>
            <person name="Korb J."/>
            <person name="Bornberg-Bauer E."/>
        </authorList>
    </citation>
    <scope>NUCLEOTIDE SEQUENCE [LARGE SCALE GENOMIC DNA]</scope>
    <source>
        <tissue evidence="2">Whole body</tissue>
    </source>
</reference>
<feature type="compositionally biased region" description="Low complexity" evidence="1">
    <location>
        <begin position="20"/>
        <end position="34"/>
    </location>
</feature>
<feature type="region of interest" description="Disordered" evidence="1">
    <location>
        <begin position="204"/>
        <end position="235"/>
    </location>
</feature>
<comment type="caution">
    <text evidence="2">The sequence shown here is derived from an EMBL/GenBank/DDBJ whole genome shotgun (WGS) entry which is preliminary data.</text>
</comment>
<feature type="region of interest" description="Disordered" evidence="1">
    <location>
        <begin position="1"/>
        <end position="55"/>
    </location>
</feature>
<evidence type="ECO:0000256" key="1">
    <source>
        <dbReference type="SAM" id="MobiDB-lite"/>
    </source>
</evidence>
<feature type="compositionally biased region" description="Low complexity" evidence="1">
    <location>
        <begin position="310"/>
        <end position="321"/>
    </location>
</feature>
<organism evidence="2 3">
    <name type="scientific">Cryptotermes secundus</name>
    <dbReference type="NCBI Taxonomy" id="105785"/>
    <lineage>
        <taxon>Eukaryota</taxon>
        <taxon>Metazoa</taxon>
        <taxon>Ecdysozoa</taxon>
        <taxon>Arthropoda</taxon>
        <taxon>Hexapoda</taxon>
        <taxon>Insecta</taxon>
        <taxon>Pterygota</taxon>
        <taxon>Neoptera</taxon>
        <taxon>Polyneoptera</taxon>
        <taxon>Dictyoptera</taxon>
        <taxon>Blattodea</taxon>
        <taxon>Blattoidea</taxon>
        <taxon>Termitoidae</taxon>
        <taxon>Kalotermitidae</taxon>
        <taxon>Cryptotermitinae</taxon>
        <taxon>Cryptotermes</taxon>
    </lineage>
</organism>
<dbReference type="FunCoup" id="A0A2J7Q9I5">
    <property type="interactions" value="100"/>
</dbReference>
<feature type="compositionally biased region" description="Basic and acidic residues" evidence="1">
    <location>
        <begin position="269"/>
        <end position="279"/>
    </location>
</feature>
<gene>
    <name evidence="2" type="ORF">B7P43_G13162</name>
</gene>
<feature type="region of interest" description="Disordered" evidence="1">
    <location>
        <begin position="248"/>
        <end position="330"/>
    </location>
</feature>
<dbReference type="Proteomes" id="UP000235965">
    <property type="component" value="Unassembled WGS sequence"/>
</dbReference>
<dbReference type="OrthoDB" id="6618101at2759"/>
<evidence type="ECO:0000313" key="3">
    <source>
        <dbReference type="Proteomes" id="UP000235965"/>
    </source>
</evidence>
<evidence type="ECO:0000313" key="2">
    <source>
        <dbReference type="EMBL" id="PNF25250.1"/>
    </source>
</evidence>
<name>A0A2J7Q9I5_9NEOP</name>
<protein>
    <submittedName>
        <fullName evidence="2">Uncharacterized protein</fullName>
    </submittedName>
</protein>
<dbReference type="InParanoid" id="A0A2J7Q9I5"/>
<accession>A0A2J7Q9I5</accession>
<dbReference type="AlphaFoldDB" id="A0A2J7Q9I5"/>
<dbReference type="EMBL" id="NEVH01016349">
    <property type="protein sequence ID" value="PNF25250.1"/>
    <property type="molecule type" value="Genomic_DNA"/>
</dbReference>
<proteinExistence type="predicted"/>
<feature type="region of interest" description="Disordered" evidence="1">
    <location>
        <begin position="73"/>
        <end position="105"/>
    </location>
</feature>
<feature type="compositionally biased region" description="Low complexity" evidence="1">
    <location>
        <begin position="280"/>
        <end position="292"/>
    </location>
</feature>
<keyword evidence="3" id="KW-1185">Reference proteome</keyword>